<evidence type="ECO:0000313" key="3">
    <source>
        <dbReference type="Proteomes" id="UP000241771"/>
    </source>
</evidence>
<reference evidence="2 3" key="1">
    <citation type="submission" date="2018-01" db="EMBL/GenBank/DDBJ databases">
        <title>Whole genome sequencing of Histamine producing bacteria.</title>
        <authorList>
            <person name="Butler K."/>
        </authorList>
    </citation>
    <scope>NUCLEOTIDE SEQUENCE [LARGE SCALE GENOMIC DNA]</scope>
    <source>
        <strain evidence="2 3">DSM 100436</strain>
    </source>
</reference>
<dbReference type="OrthoDB" id="5829970at2"/>
<keyword evidence="1" id="KW-0732">Signal</keyword>
<dbReference type="PROSITE" id="PS51257">
    <property type="entry name" value="PROKAR_LIPOPROTEIN"/>
    <property type="match status" value="1"/>
</dbReference>
<accession>A0A2T3NQL8</accession>
<sequence length="152" mass="16527">MKLYKHTLINMMLALGLVACGGGDGDSAVSGDTPGSVAGGTEQTTTMKDIKVAPDFDFTTSQRLEVNVDLRDITDQRAYIGFYQQWSGKGQSSTPDPDSQLLLFVTDDGLLNQSLVIGKQQQSLLMVVMFTDTSLFPITEVFEVDGNGYQYP</sequence>
<dbReference type="AlphaFoldDB" id="A0A2T3NQL8"/>
<feature type="signal peptide" evidence="1">
    <location>
        <begin position="1"/>
        <end position="21"/>
    </location>
</feature>
<comment type="caution">
    <text evidence="2">The sequence shown here is derived from an EMBL/GenBank/DDBJ whole genome shotgun (WGS) entry which is preliminary data.</text>
</comment>
<dbReference type="EMBL" id="PYMA01000010">
    <property type="protein sequence ID" value="PSW18522.1"/>
    <property type="molecule type" value="Genomic_DNA"/>
</dbReference>
<evidence type="ECO:0000313" key="2">
    <source>
        <dbReference type="EMBL" id="PSW18522.1"/>
    </source>
</evidence>
<keyword evidence="3" id="KW-1185">Reference proteome</keyword>
<protein>
    <submittedName>
        <fullName evidence="2">Uncharacterized protein</fullName>
    </submittedName>
</protein>
<dbReference type="Proteomes" id="UP000241771">
    <property type="component" value="Unassembled WGS sequence"/>
</dbReference>
<evidence type="ECO:0000256" key="1">
    <source>
        <dbReference type="SAM" id="SignalP"/>
    </source>
</evidence>
<gene>
    <name evidence="2" type="ORF">C9I98_15685</name>
</gene>
<name>A0A2T3NQL8_9GAMM</name>
<dbReference type="RefSeq" id="WP_036832787.1">
    <property type="nucleotide sequence ID" value="NZ_JGVO01001635.1"/>
</dbReference>
<organism evidence="2 3">
    <name type="scientific">Photobacterium sanctipauli</name>
    <dbReference type="NCBI Taxonomy" id="1342794"/>
    <lineage>
        <taxon>Bacteria</taxon>
        <taxon>Pseudomonadati</taxon>
        <taxon>Pseudomonadota</taxon>
        <taxon>Gammaproteobacteria</taxon>
        <taxon>Vibrionales</taxon>
        <taxon>Vibrionaceae</taxon>
        <taxon>Photobacterium</taxon>
    </lineage>
</organism>
<proteinExistence type="predicted"/>
<feature type="chain" id="PRO_5015519244" evidence="1">
    <location>
        <begin position="22"/>
        <end position="152"/>
    </location>
</feature>